<keyword evidence="3" id="KW-0732">Signal</keyword>
<gene>
    <name evidence="8" type="ORF">COR50_05785</name>
</gene>
<protein>
    <submittedName>
        <fullName evidence="8">RagB/SusD family nutrient uptake outer membrane protein</fullName>
    </submittedName>
</protein>
<dbReference type="OrthoDB" id="1080118at2"/>
<organism evidence="8 9">
    <name type="scientific">Chitinophaga caeni</name>
    <dbReference type="NCBI Taxonomy" id="2029983"/>
    <lineage>
        <taxon>Bacteria</taxon>
        <taxon>Pseudomonadati</taxon>
        <taxon>Bacteroidota</taxon>
        <taxon>Chitinophagia</taxon>
        <taxon>Chitinophagales</taxon>
        <taxon>Chitinophagaceae</taxon>
        <taxon>Chitinophaga</taxon>
    </lineage>
</organism>
<dbReference type="GO" id="GO:0009279">
    <property type="term" value="C:cell outer membrane"/>
    <property type="evidence" value="ECO:0007669"/>
    <property type="project" value="UniProtKB-SubCell"/>
</dbReference>
<keyword evidence="4" id="KW-0472">Membrane</keyword>
<dbReference type="PROSITE" id="PS51257">
    <property type="entry name" value="PROKAR_LIPOPROTEIN"/>
    <property type="match status" value="1"/>
</dbReference>
<accession>A0A291QS45</accession>
<dbReference type="Pfam" id="PF14322">
    <property type="entry name" value="SusD-like_3"/>
    <property type="match status" value="1"/>
</dbReference>
<name>A0A291QS45_9BACT</name>
<sequence length="501" mass="56513">MKNFIKGIVGVALLAVTATSCDLKKEPYTAISDETFLHDESKWPVITAGNYYFLKDEYFTRNYYMMGEYPGDNVALSGGTSDALYYSYTYQHLKNQGNANQIWRKGYQAINGANKIIEVMPEGRDAATDQLIGENLFIRAFVHFSLCRIFARPYNQGADNPGVPVMLKPDVNAMPARNTVKEVYDAVIADLLKAKDLMTEDKECSYATKEAAEALLSRVYLYKEDNQLAKDYADSVLLSNKYSLTSTASFPGYYAANQASTSETIFCIRHTIQDDRDWSSIGSMYYTSPSGLGYGEMYASLDYVDLIEKYPNDVRNKFIVVPDPLKSKVDPSKDSVDATGRIVRVNRNGVPKYFILKFANQDNIPTLSSPIVLRLAEMYLNRAEANAKLGNTDDAIEDVNTIRQRAGLSGAALYTVDDLKGHASVLDVVLEERRLELAFEAHRPYDLFRNKKDMVRNYVGQQEKVLPPDQLPQVVKYTDDRIVHYIPEQDILLNNNLEQNP</sequence>
<dbReference type="KEGG" id="cbae:COR50_05785"/>
<dbReference type="InterPro" id="IPR012944">
    <property type="entry name" value="SusD_RagB_dom"/>
</dbReference>
<feature type="domain" description="RagB/SusD" evidence="6">
    <location>
        <begin position="353"/>
        <end position="501"/>
    </location>
</feature>
<evidence type="ECO:0000256" key="2">
    <source>
        <dbReference type="ARBA" id="ARBA00006275"/>
    </source>
</evidence>
<dbReference type="InterPro" id="IPR033985">
    <property type="entry name" value="SusD-like_N"/>
</dbReference>
<dbReference type="EMBL" id="CP023777">
    <property type="protein sequence ID" value="ATL46731.1"/>
    <property type="molecule type" value="Genomic_DNA"/>
</dbReference>
<dbReference type="Gene3D" id="1.25.40.390">
    <property type="match status" value="1"/>
</dbReference>
<reference evidence="8 9" key="1">
    <citation type="submission" date="2017-10" db="EMBL/GenBank/DDBJ databases">
        <title>Paenichitinophaga pekingensis gen. nov., sp. nov., isolated from activated sludge.</title>
        <authorList>
            <person name="Jin D."/>
            <person name="Kong X."/>
            <person name="Deng Y."/>
            <person name="Bai Z."/>
        </authorList>
    </citation>
    <scope>NUCLEOTIDE SEQUENCE [LARGE SCALE GENOMIC DNA]</scope>
    <source>
        <strain evidence="8 9">13</strain>
    </source>
</reference>
<feature type="domain" description="SusD-like N-terminal" evidence="7">
    <location>
        <begin position="70"/>
        <end position="221"/>
    </location>
</feature>
<evidence type="ECO:0000259" key="7">
    <source>
        <dbReference type="Pfam" id="PF14322"/>
    </source>
</evidence>
<dbReference type="SUPFAM" id="SSF48452">
    <property type="entry name" value="TPR-like"/>
    <property type="match status" value="1"/>
</dbReference>
<keyword evidence="5" id="KW-0998">Cell outer membrane</keyword>
<evidence type="ECO:0000259" key="6">
    <source>
        <dbReference type="Pfam" id="PF07980"/>
    </source>
</evidence>
<dbReference type="AlphaFoldDB" id="A0A291QS45"/>
<evidence type="ECO:0000256" key="3">
    <source>
        <dbReference type="ARBA" id="ARBA00022729"/>
    </source>
</evidence>
<evidence type="ECO:0000256" key="4">
    <source>
        <dbReference type="ARBA" id="ARBA00023136"/>
    </source>
</evidence>
<evidence type="ECO:0000313" key="8">
    <source>
        <dbReference type="EMBL" id="ATL46731.1"/>
    </source>
</evidence>
<dbReference type="RefSeq" id="WP_098193118.1">
    <property type="nucleotide sequence ID" value="NZ_CP023777.1"/>
</dbReference>
<dbReference type="Pfam" id="PF07980">
    <property type="entry name" value="SusD_RagB"/>
    <property type="match status" value="1"/>
</dbReference>
<proteinExistence type="inferred from homology"/>
<comment type="subcellular location">
    <subcellularLocation>
        <location evidence="1">Cell outer membrane</location>
    </subcellularLocation>
</comment>
<evidence type="ECO:0000313" key="9">
    <source>
        <dbReference type="Proteomes" id="UP000220133"/>
    </source>
</evidence>
<comment type="similarity">
    <text evidence="2">Belongs to the SusD family.</text>
</comment>
<evidence type="ECO:0000256" key="1">
    <source>
        <dbReference type="ARBA" id="ARBA00004442"/>
    </source>
</evidence>
<keyword evidence="9" id="KW-1185">Reference proteome</keyword>
<evidence type="ECO:0000256" key="5">
    <source>
        <dbReference type="ARBA" id="ARBA00023237"/>
    </source>
</evidence>
<dbReference type="CDD" id="cd08977">
    <property type="entry name" value="SusD"/>
    <property type="match status" value="1"/>
</dbReference>
<dbReference type="InterPro" id="IPR011990">
    <property type="entry name" value="TPR-like_helical_dom_sf"/>
</dbReference>
<dbReference type="Proteomes" id="UP000220133">
    <property type="component" value="Chromosome"/>
</dbReference>